<evidence type="ECO:0000256" key="7">
    <source>
        <dbReference type="ARBA" id="ARBA00022741"/>
    </source>
</evidence>
<sequence>MAELRPPNRHIPSWDEARDKVQHAWRQGRTPGIWKGPDDPSPGRFSYGADPVTFLQLFLWDGEQPVARSAPWTGYSVSGDYLTGNISTELVIYQAVVDNDDEIYVTYSLSDGAPNTRYVLTHSGEFQIQSWSRNTSAWVVLGKWPSHECNRYGYCGTYGNDINTFDECTAECSRNCSCMACAYANLSSGRTGRGRTMCLVWAGELVDTGKIGTVLGSDTLYLRLAGLDAAAGKRTKSNKTRILLSVLGSICVLILISFSLAWLIYKGKNKRWRKHMSTMLDDMSTTDQHGEENPTHDHAFPSFRFEQISLATCSFSETCMIGRGGFGKVYKGILGGQAVAVKRLSKDSQQGTKEFKNEVILIAKLQHRNLVRLLGCCAEGGEKLLIYEYLPNKSLDATIFDDSRKLLLDWTLRFNIIKGVSKGLLYLHQDSRLTIIHRDLKARNVLLDAEMKPKIADFGMARIFVDNQQSANTQRVVRT</sequence>
<keyword evidence="4 17" id="KW-0812">Transmembrane</keyword>
<reference evidence="18" key="1">
    <citation type="submission" date="2015-06" db="UniProtKB">
        <authorList>
            <consortium name="EnsemblPlants"/>
        </authorList>
    </citation>
    <scope>IDENTIFICATION</scope>
</reference>
<dbReference type="InterPro" id="IPR008271">
    <property type="entry name" value="Ser/Thr_kinase_AS"/>
</dbReference>
<keyword evidence="11 17" id="KW-0472">Membrane</keyword>
<keyword evidence="9 15" id="KW-0067">ATP-binding</keyword>
<dbReference type="InterPro" id="IPR000858">
    <property type="entry name" value="S_locus_glycoprot_dom"/>
</dbReference>
<evidence type="ECO:0000256" key="2">
    <source>
        <dbReference type="ARBA" id="ARBA00022527"/>
    </source>
</evidence>
<evidence type="ECO:0000256" key="9">
    <source>
        <dbReference type="ARBA" id="ARBA00022840"/>
    </source>
</evidence>
<evidence type="ECO:0000256" key="13">
    <source>
        <dbReference type="ARBA" id="ARBA00023170"/>
    </source>
</evidence>
<evidence type="ECO:0000256" key="1">
    <source>
        <dbReference type="ARBA" id="ARBA00004167"/>
    </source>
</evidence>
<keyword evidence="3" id="KW-0808">Transferase</keyword>
<keyword evidence="14" id="KW-0325">Glycoprotein</keyword>
<comment type="similarity">
    <text evidence="15">Belongs to the protein kinase superfamily.</text>
</comment>
<proteinExistence type="inferred from homology"/>
<dbReference type="SMART" id="SM00220">
    <property type="entry name" value="S_TKc"/>
    <property type="match status" value="1"/>
</dbReference>
<comment type="subcellular location">
    <subcellularLocation>
        <location evidence="1">Membrane</location>
        <topology evidence="1">Single-pass membrane protein</topology>
    </subcellularLocation>
</comment>
<dbReference type="PANTHER" id="PTHR27002:SF1095">
    <property type="entry name" value="G-TYPE LECTIN S-RECEPTOR-LIKE SERINE_THREONINE-PROTEIN KINASE RKS1"/>
    <property type="match status" value="1"/>
</dbReference>
<dbReference type="PANTHER" id="PTHR27002">
    <property type="entry name" value="RECEPTOR-LIKE SERINE/THREONINE-PROTEIN KINASE SD1-8"/>
    <property type="match status" value="1"/>
</dbReference>
<dbReference type="Gene3D" id="1.10.510.10">
    <property type="entry name" value="Transferase(Phosphotransferase) domain 1"/>
    <property type="match status" value="1"/>
</dbReference>
<keyword evidence="7 15" id="KW-0547">Nucleotide-binding</keyword>
<evidence type="ECO:0000256" key="3">
    <source>
        <dbReference type="ARBA" id="ARBA00022679"/>
    </source>
</evidence>
<feature type="transmembrane region" description="Helical" evidence="17">
    <location>
        <begin position="242"/>
        <end position="265"/>
    </location>
</feature>
<keyword evidence="10 17" id="KW-1133">Transmembrane helix</keyword>
<evidence type="ECO:0000313" key="18">
    <source>
        <dbReference type="EnsemblPlants" id="EMT14564"/>
    </source>
</evidence>
<evidence type="ECO:0000256" key="6">
    <source>
        <dbReference type="ARBA" id="ARBA00022737"/>
    </source>
</evidence>
<feature type="compositionally biased region" description="Basic and acidic residues" evidence="16">
    <location>
        <begin position="12"/>
        <end position="22"/>
    </location>
</feature>
<evidence type="ECO:0000256" key="10">
    <source>
        <dbReference type="ARBA" id="ARBA00022989"/>
    </source>
</evidence>
<dbReference type="SUPFAM" id="SSF56112">
    <property type="entry name" value="Protein kinase-like (PK-like)"/>
    <property type="match status" value="1"/>
</dbReference>
<dbReference type="InterPro" id="IPR017441">
    <property type="entry name" value="Protein_kinase_ATP_BS"/>
</dbReference>
<dbReference type="PROSITE" id="PS50011">
    <property type="entry name" value="PROTEIN_KINASE_DOM"/>
    <property type="match status" value="1"/>
</dbReference>
<keyword evidence="13" id="KW-0675">Receptor</keyword>
<evidence type="ECO:0000256" key="11">
    <source>
        <dbReference type="ARBA" id="ARBA00023136"/>
    </source>
</evidence>
<evidence type="ECO:0000256" key="15">
    <source>
        <dbReference type="RuleBase" id="RU000304"/>
    </source>
</evidence>
<accession>N1QWL3</accession>
<evidence type="ECO:0000256" key="16">
    <source>
        <dbReference type="SAM" id="MobiDB-lite"/>
    </source>
</evidence>
<dbReference type="FunFam" id="3.30.200.20:FF:000727">
    <property type="entry name" value="Cysteine-rich RLK (RECEPTOR-like protein kinase) 23"/>
    <property type="match status" value="1"/>
</dbReference>
<dbReference type="GO" id="GO:0005886">
    <property type="term" value="C:plasma membrane"/>
    <property type="evidence" value="ECO:0007669"/>
    <property type="project" value="TreeGrafter"/>
</dbReference>
<evidence type="ECO:0000256" key="14">
    <source>
        <dbReference type="ARBA" id="ARBA00023180"/>
    </source>
</evidence>
<dbReference type="Pfam" id="PF00954">
    <property type="entry name" value="S_locus_glycop"/>
    <property type="match status" value="1"/>
</dbReference>
<dbReference type="PROSITE" id="PS00107">
    <property type="entry name" value="PROTEIN_KINASE_ATP"/>
    <property type="match status" value="1"/>
</dbReference>
<dbReference type="GO" id="GO:0004674">
    <property type="term" value="F:protein serine/threonine kinase activity"/>
    <property type="evidence" value="ECO:0007669"/>
    <property type="project" value="UniProtKB-KW"/>
</dbReference>
<dbReference type="FunFam" id="1.10.510.10:FF:001019">
    <property type="entry name" value="G-type lectin S-receptor-like serine/threonine-protein kinase B120"/>
    <property type="match status" value="1"/>
</dbReference>
<dbReference type="InterPro" id="IPR011009">
    <property type="entry name" value="Kinase-like_dom_sf"/>
</dbReference>
<keyword evidence="6" id="KW-0677">Repeat</keyword>
<keyword evidence="5" id="KW-0732">Signal</keyword>
<dbReference type="AlphaFoldDB" id="N1QWL3"/>
<feature type="region of interest" description="Disordered" evidence="16">
    <location>
        <begin position="1"/>
        <end position="22"/>
    </location>
</feature>
<dbReference type="CDD" id="cd01098">
    <property type="entry name" value="PAN_AP_plant"/>
    <property type="match status" value="1"/>
</dbReference>
<dbReference type="GO" id="GO:0048544">
    <property type="term" value="P:recognition of pollen"/>
    <property type="evidence" value="ECO:0007669"/>
    <property type="project" value="InterPro"/>
</dbReference>
<protein>
    <submittedName>
        <fullName evidence="18">Putative serine/threonine-protein kinase receptor</fullName>
    </submittedName>
</protein>
<dbReference type="InterPro" id="IPR001245">
    <property type="entry name" value="Ser-Thr/Tyr_kinase_cat_dom"/>
</dbReference>
<dbReference type="GO" id="GO:0005524">
    <property type="term" value="F:ATP binding"/>
    <property type="evidence" value="ECO:0007669"/>
    <property type="project" value="UniProtKB-UniRule"/>
</dbReference>
<organism evidence="18">
    <name type="scientific">Aegilops tauschii</name>
    <name type="common">Tausch's goatgrass</name>
    <name type="synonym">Aegilops squarrosa</name>
    <dbReference type="NCBI Taxonomy" id="37682"/>
    <lineage>
        <taxon>Eukaryota</taxon>
        <taxon>Viridiplantae</taxon>
        <taxon>Streptophyta</taxon>
        <taxon>Embryophyta</taxon>
        <taxon>Tracheophyta</taxon>
        <taxon>Spermatophyta</taxon>
        <taxon>Magnoliopsida</taxon>
        <taxon>Liliopsida</taxon>
        <taxon>Poales</taxon>
        <taxon>Poaceae</taxon>
        <taxon>BOP clade</taxon>
        <taxon>Pooideae</taxon>
        <taxon>Triticodae</taxon>
        <taxon>Triticeae</taxon>
        <taxon>Triticinae</taxon>
        <taxon>Aegilops</taxon>
    </lineage>
</organism>
<evidence type="ECO:0000256" key="4">
    <source>
        <dbReference type="ARBA" id="ARBA00022692"/>
    </source>
</evidence>
<evidence type="ECO:0000256" key="17">
    <source>
        <dbReference type="SAM" id="Phobius"/>
    </source>
</evidence>
<keyword evidence="2 15" id="KW-0723">Serine/threonine-protein kinase</keyword>
<dbReference type="Gene3D" id="3.30.200.20">
    <property type="entry name" value="Phosphorylase Kinase, domain 1"/>
    <property type="match status" value="1"/>
</dbReference>
<evidence type="ECO:0000256" key="5">
    <source>
        <dbReference type="ARBA" id="ARBA00022729"/>
    </source>
</evidence>
<dbReference type="InterPro" id="IPR000719">
    <property type="entry name" value="Prot_kinase_dom"/>
</dbReference>
<evidence type="ECO:0000256" key="8">
    <source>
        <dbReference type="ARBA" id="ARBA00022777"/>
    </source>
</evidence>
<name>N1QWL3_AEGTA</name>
<dbReference type="Pfam" id="PF07714">
    <property type="entry name" value="PK_Tyr_Ser-Thr"/>
    <property type="match status" value="1"/>
</dbReference>
<dbReference type="EnsemblPlants" id="EMT14564">
    <property type="protein sequence ID" value="EMT14564"/>
    <property type="gene ID" value="F775_16672"/>
</dbReference>
<keyword evidence="12" id="KW-1015">Disulfide bond</keyword>
<keyword evidence="8" id="KW-0418">Kinase</keyword>
<evidence type="ECO:0000256" key="12">
    <source>
        <dbReference type="ARBA" id="ARBA00023157"/>
    </source>
</evidence>
<dbReference type="PROSITE" id="PS00108">
    <property type="entry name" value="PROTEIN_KINASE_ST"/>
    <property type="match status" value="1"/>
</dbReference>